<dbReference type="Gene3D" id="1.10.10.10">
    <property type="entry name" value="Winged helix-like DNA-binding domain superfamily/Winged helix DNA-binding domain"/>
    <property type="match status" value="1"/>
</dbReference>
<dbReference type="InterPro" id="IPR036390">
    <property type="entry name" value="WH_DNA-bd_sf"/>
</dbReference>
<dbReference type="Pfam" id="PF00126">
    <property type="entry name" value="HTH_1"/>
    <property type="match status" value="1"/>
</dbReference>
<dbReference type="InterPro" id="IPR036388">
    <property type="entry name" value="WH-like_DNA-bd_sf"/>
</dbReference>
<dbReference type="PRINTS" id="PR00039">
    <property type="entry name" value="HTHLYSR"/>
</dbReference>
<dbReference type="AlphaFoldDB" id="A0A5E7GLE6"/>
<evidence type="ECO:0000256" key="1">
    <source>
        <dbReference type="ARBA" id="ARBA00009437"/>
    </source>
</evidence>
<accession>A0A5E7GLE6</accession>
<keyword evidence="4" id="KW-0804">Transcription</keyword>
<comment type="similarity">
    <text evidence="1">Belongs to the LysR transcriptional regulatory family.</text>
</comment>
<dbReference type="Proteomes" id="UP000375525">
    <property type="component" value="Unassembled WGS sequence"/>
</dbReference>
<dbReference type="PROSITE" id="PS50931">
    <property type="entry name" value="HTH_LYSR"/>
    <property type="match status" value="1"/>
</dbReference>
<evidence type="ECO:0000313" key="6">
    <source>
        <dbReference type="EMBL" id="VVO51607.1"/>
    </source>
</evidence>
<evidence type="ECO:0000259" key="5">
    <source>
        <dbReference type="PROSITE" id="PS50931"/>
    </source>
</evidence>
<dbReference type="InterPro" id="IPR058163">
    <property type="entry name" value="LysR-type_TF_proteobact-type"/>
</dbReference>
<feature type="domain" description="HTH lysR-type" evidence="5">
    <location>
        <begin position="4"/>
        <end position="61"/>
    </location>
</feature>
<dbReference type="RefSeq" id="WP_150778335.1">
    <property type="nucleotide sequence ID" value="NZ_CABVIH010000001.1"/>
</dbReference>
<evidence type="ECO:0000256" key="3">
    <source>
        <dbReference type="ARBA" id="ARBA00023125"/>
    </source>
</evidence>
<proteinExistence type="inferred from homology"/>
<organism evidence="6 7">
    <name type="scientific">Pseudomonas fluorescens</name>
    <dbReference type="NCBI Taxonomy" id="294"/>
    <lineage>
        <taxon>Bacteria</taxon>
        <taxon>Pseudomonadati</taxon>
        <taxon>Pseudomonadota</taxon>
        <taxon>Gammaproteobacteria</taxon>
        <taxon>Pseudomonadales</taxon>
        <taxon>Pseudomonadaceae</taxon>
        <taxon>Pseudomonas</taxon>
    </lineage>
</organism>
<dbReference type="Pfam" id="PF03466">
    <property type="entry name" value="LysR_substrate"/>
    <property type="match status" value="1"/>
</dbReference>
<dbReference type="PANTHER" id="PTHR30537:SF1">
    <property type="entry name" value="HTH-TYPE TRANSCRIPTIONAL REGULATOR PGRR"/>
    <property type="match status" value="1"/>
</dbReference>
<dbReference type="SUPFAM" id="SSF46785">
    <property type="entry name" value="Winged helix' DNA-binding domain"/>
    <property type="match status" value="1"/>
</dbReference>
<dbReference type="InterPro" id="IPR005119">
    <property type="entry name" value="LysR_subst-bd"/>
</dbReference>
<reference evidence="6 7" key="1">
    <citation type="submission" date="2019-09" db="EMBL/GenBank/DDBJ databases">
        <authorList>
            <person name="Chandra G."/>
            <person name="Truman W A."/>
        </authorList>
    </citation>
    <scope>NUCLEOTIDE SEQUENCE [LARGE SCALE GENOMIC DNA]</scope>
    <source>
        <strain evidence="6">PS880</strain>
    </source>
</reference>
<keyword evidence="3" id="KW-0238">DNA-binding</keyword>
<dbReference type="PANTHER" id="PTHR30537">
    <property type="entry name" value="HTH-TYPE TRANSCRIPTIONAL REGULATOR"/>
    <property type="match status" value="1"/>
</dbReference>
<gene>
    <name evidence="6" type="primary">pgrR_1</name>
    <name evidence="6" type="ORF">PS880_00335</name>
</gene>
<evidence type="ECO:0000256" key="2">
    <source>
        <dbReference type="ARBA" id="ARBA00023015"/>
    </source>
</evidence>
<dbReference type="GO" id="GO:0006351">
    <property type="term" value="P:DNA-templated transcription"/>
    <property type="evidence" value="ECO:0007669"/>
    <property type="project" value="TreeGrafter"/>
</dbReference>
<dbReference type="CDD" id="cd08474">
    <property type="entry name" value="PBP2_CrgA_like_5"/>
    <property type="match status" value="1"/>
</dbReference>
<dbReference type="FunFam" id="1.10.10.10:FF:000001">
    <property type="entry name" value="LysR family transcriptional regulator"/>
    <property type="match status" value="1"/>
</dbReference>
<sequence>MKREEMADLTAFLAVAEARSFTKAATKLGLSQSALSQIVQRLEQRLGMRLLNRTTRSVAPTEAGELLLQTLAPALDELDASIAALSELGGKPAGTIRITSVEHAAKTILWPVLRELMITYPDIKTDITLDYGLTDIVAERFDAGVRLGEDVDKDMIALRISPDIPMTIVGASSYFDKYPIPVQPQELVKHQCINLRLSTSRGHYVWPFRKGNRELKVRVNGPAAFNSITMILDAVLDGFGLAFLPLDQVQEDLASGRLVRVLEDWTPCFPGYHLYYPSRRQLTPAFALLVKAFRDRLSR</sequence>
<dbReference type="FunFam" id="3.40.190.290:FF:000012">
    <property type="entry name" value="Transcriptional regulator, LysR family"/>
    <property type="match status" value="1"/>
</dbReference>
<dbReference type="InterPro" id="IPR000847">
    <property type="entry name" value="LysR_HTH_N"/>
</dbReference>
<evidence type="ECO:0000313" key="7">
    <source>
        <dbReference type="Proteomes" id="UP000375525"/>
    </source>
</evidence>
<dbReference type="GO" id="GO:0043565">
    <property type="term" value="F:sequence-specific DNA binding"/>
    <property type="evidence" value="ECO:0007669"/>
    <property type="project" value="TreeGrafter"/>
</dbReference>
<keyword evidence="2" id="KW-0805">Transcription regulation</keyword>
<dbReference type="Gene3D" id="3.40.190.290">
    <property type="match status" value="1"/>
</dbReference>
<dbReference type="EMBL" id="CABVIH010000001">
    <property type="protein sequence ID" value="VVO51607.1"/>
    <property type="molecule type" value="Genomic_DNA"/>
</dbReference>
<dbReference type="SUPFAM" id="SSF53850">
    <property type="entry name" value="Periplasmic binding protein-like II"/>
    <property type="match status" value="1"/>
</dbReference>
<dbReference type="GO" id="GO:0003700">
    <property type="term" value="F:DNA-binding transcription factor activity"/>
    <property type="evidence" value="ECO:0007669"/>
    <property type="project" value="InterPro"/>
</dbReference>
<name>A0A5E7GLE6_PSEFL</name>
<dbReference type="OrthoDB" id="9813056at2"/>
<protein>
    <submittedName>
        <fullName evidence="6">HTH-type transcriptional regulator PgrR</fullName>
    </submittedName>
</protein>
<evidence type="ECO:0000256" key="4">
    <source>
        <dbReference type="ARBA" id="ARBA00023163"/>
    </source>
</evidence>